<name>A0A239E612_9NOCA</name>
<sequence length="731" mass="80370">MALDPSDGRDIANGVAAVYETAELALLAKMADHLAVDVDREDWARRQQTEQLKFRNEARAMQRQLQDTGVQAMGHAVTGAAKLGRRSADEDLDDNAVAPRAGGPRHEDLPPSVAKRARFEMGEVADVTAKITTASDNLYVKVKMNVEARHNANPGGLRVDAVQQALDVLTARGITGFRDKAGRNWTLATYMEMKSRTVVNQQLIDSHTDRMKERGQTLLVVSSHRNPAPQCQPYEGQVLSLDGEEGTVTRKNAAGPGTVDVKIKATLEDARAQGFQHPNCTHAVSAFIPGASRTFTTEPDPEGYEATQRQRAMERAIRDTKRKQATAVTPAAKRAATEKLRAQQKAIKDHIEQHNLKRRPKRERIDLGYTIGDVDPDGILPPLPKPKPKPPTPKPAVTPKPKPAAKPRPEAKPEPAQRLSDQTRELISEAQTTMPKDRMGWLDTTLRYPRDSNGAKLVPEKLARHLDSTLAVGKAIRDDAFKVMANDVELVALRKDLATADYLTTSRLVKKIAVRESAIIRETLAEVRDFGGVQQSARLSSLDLAEPGTSDGIAALRRAETLFPSDWLRVTSANQLNVGSADRAFYHGTHDYIAAPSKDYLPGYRGAFDSYPDEVMAHELGHRMEKMIPGLTHLEYALVRSRSTKNGTLEPLTQIYPNQPGLEGEVGYADQWENIYAGKSYAKDSQSDPAKEAAEAFQVGLQDTFGRSSLGGEFDKSNQLQEFVIGVMALL</sequence>
<dbReference type="RefSeq" id="WP_217899918.1">
    <property type="nucleotide sequence ID" value="NZ_FZOW01000002.1"/>
</dbReference>
<feature type="compositionally biased region" description="Basic and acidic residues" evidence="1">
    <location>
        <begin position="407"/>
        <end position="421"/>
    </location>
</feature>
<evidence type="ECO:0000256" key="1">
    <source>
        <dbReference type="SAM" id="MobiDB-lite"/>
    </source>
</evidence>
<organism evidence="2 3">
    <name type="scientific">Rhodococcoides kyotonense</name>
    <dbReference type="NCBI Taxonomy" id="398843"/>
    <lineage>
        <taxon>Bacteria</taxon>
        <taxon>Bacillati</taxon>
        <taxon>Actinomycetota</taxon>
        <taxon>Actinomycetes</taxon>
        <taxon>Mycobacteriales</taxon>
        <taxon>Nocardiaceae</taxon>
        <taxon>Rhodococcoides</taxon>
    </lineage>
</organism>
<protein>
    <submittedName>
        <fullName evidence="2">Phage minor capsid protein 2</fullName>
    </submittedName>
</protein>
<feature type="compositionally biased region" description="Pro residues" evidence="1">
    <location>
        <begin position="379"/>
        <end position="406"/>
    </location>
</feature>
<keyword evidence="3" id="KW-1185">Reference proteome</keyword>
<dbReference type="InterPro" id="IPR009319">
    <property type="entry name" value="Phage_A118_VSP1"/>
</dbReference>
<feature type="region of interest" description="Disordered" evidence="1">
    <location>
        <begin position="369"/>
        <end position="421"/>
    </location>
</feature>
<dbReference type="AlphaFoldDB" id="A0A239E612"/>
<dbReference type="Proteomes" id="UP000198327">
    <property type="component" value="Unassembled WGS sequence"/>
</dbReference>
<dbReference type="EMBL" id="FZOW01000002">
    <property type="protein sequence ID" value="SNS39881.1"/>
    <property type="molecule type" value="Genomic_DNA"/>
</dbReference>
<dbReference type="Pfam" id="PF06152">
    <property type="entry name" value="Phage_min_cap2"/>
    <property type="match status" value="1"/>
</dbReference>
<evidence type="ECO:0000313" key="2">
    <source>
        <dbReference type="EMBL" id="SNS39881.1"/>
    </source>
</evidence>
<gene>
    <name evidence="2" type="ORF">SAMN05421642_102213</name>
</gene>
<evidence type="ECO:0000313" key="3">
    <source>
        <dbReference type="Proteomes" id="UP000198327"/>
    </source>
</evidence>
<feature type="region of interest" description="Disordered" evidence="1">
    <location>
        <begin position="84"/>
        <end position="112"/>
    </location>
</feature>
<accession>A0A239E612</accession>
<dbReference type="GO" id="GO:0005198">
    <property type="term" value="F:structural molecule activity"/>
    <property type="evidence" value="ECO:0007669"/>
    <property type="project" value="InterPro"/>
</dbReference>
<reference evidence="3" key="1">
    <citation type="submission" date="2017-06" db="EMBL/GenBank/DDBJ databases">
        <authorList>
            <person name="Varghese N."/>
            <person name="Submissions S."/>
        </authorList>
    </citation>
    <scope>NUCLEOTIDE SEQUENCE [LARGE SCALE GENOMIC DNA]</scope>
    <source>
        <strain evidence="3">JCM 23211</strain>
    </source>
</reference>
<proteinExistence type="predicted"/>